<gene>
    <name evidence="3" type="ORF">PRZ48_012817</name>
</gene>
<comment type="similarity">
    <text evidence="2">Belongs to the ustYa family.</text>
</comment>
<keyword evidence="4" id="KW-1185">Reference proteome</keyword>
<accession>A0ABR0E5X2</accession>
<proteinExistence type="inferred from homology"/>
<dbReference type="EMBL" id="JAXOVC010000010">
    <property type="protein sequence ID" value="KAK4496833.1"/>
    <property type="molecule type" value="Genomic_DNA"/>
</dbReference>
<comment type="pathway">
    <text evidence="1">Mycotoxin biosynthesis.</text>
</comment>
<protein>
    <submittedName>
        <fullName evidence="3">Uncharacterized protein</fullName>
    </submittedName>
</protein>
<dbReference type="PANTHER" id="PTHR33365:SF4">
    <property type="entry name" value="CYCLOCHLOROTINE BIOSYNTHESIS PROTEIN O"/>
    <property type="match status" value="1"/>
</dbReference>
<reference evidence="3 4" key="1">
    <citation type="journal article" date="2023" name="G3 (Bethesda)">
        <title>A chromosome-level genome assembly of Zasmidium syzygii isolated from banana leaves.</title>
        <authorList>
            <person name="van Westerhoven A.C."/>
            <person name="Mehrabi R."/>
            <person name="Talebi R."/>
            <person name="Steentjes M.B.F."/>
            <person name="Corcolon B."/>
            <person name="Chong P.A."/>
            <person name="Kema G.H.J."/>
            <person name="Seidl M.F."/>
        </authorList>
    </citation>
    <scope>NUCLEOTIDE SEQUENCE [LARGE SCALE GENOMIC DNA]</scope>
    <source>
        <strain evidence="3 4">P124</strain>
    </source>
</reference>
<dbReference type="Proteomes" id="UP001305779">
    <property type="component" value="Unassembled WGS sequence"/>
</dbReference>
<comment type="caution">
    <text evidence="3">The sequence shown here is derived from an EMBL/GenBank/DDBJ whole genome shotgun (WGS) entry which is preliminary data.</text>
</comment>
<evidence type="ECO:0000313" key="4">
    <source>
        <dbReference type="Proteomes" id="UP001305779"/>
    </source>
</evidence>
<evidence type="ECO:0000256" key="2">
    <source>
        <dbReference type="ARBA" id="ARBA00035112"/>
    </source>
</evidence>
<dbReference type="PANTHER" id="PTHR33365">
    <property type="entry name" value="YALI0B05434P"/>
    <property type="match status" value="1"/>
</dbReference>
<dbReference type="InterPro" id="IPR021765">
    <property type="entry name" value="UstYa-like"/>
</dbReference>
<evidence type="ECO:0000256" key="1">
    <source>
        <dbReference type="ARBA" id="ARBA00004685"/>
    </source>
</evidence>
<name>A0ABR0E5X2_ZASCE</name>
<evidence type="ECO:0000313" key="3">
    <source>
        <dbReference type="EMBL" id="KAK4496833.1"/>
    </source>
</evidence>
<organism evidence="3 4">
    <name type="scientific">Zasmidium cellare</name>
    <name type="common">Wine cellar mold</name>
    <name type="synonym">Racodium cellare</name>
    <dbReference type="NCBI Taxonomy" id="395010"/>
    <lineage>
        <taxon>Eukaryota</taxon>
        <taxon>Fungi</taxon>
        <taxon>Dikarya</taxon>
        <taxon>Ascomycota</taxon>
        <taxon>Pezizomycotina</taxon>
        <taxon>Dothideomycetes</taxon>
        <taxon>Dothideomycetidae</taxon>
        <taxon>Mycosphaerellales</taxon>
        <taxon>Mycosphaerellaceae</taxon>
        <taxon>Zasmidium</taxon>
    </lineage>
</organism>
<dbReference type="Pfam" id="PF11807">
    <property type="entry name" value="UstYa"/>
    <property type="match status" value="1"/>
</dbReference>
<sequence length="148" mass="16948">MPIAKDPGYYAVILDVFHQLHCLNMIRKRVRSRESFDEMQDGPLNTVHMDHCLDSLRQSLMCSGDITPMPFVWYKQFEEAAECGCCRSTFERELRSSLAASVSITGGGVKKTEGSDVKEVMTKYQFVTWRYFERRGSFSSTKVRIGTV</sequence>